<gene>
    <name evidence="2" type="ORF">AM592_13040</name>
</gene>
<name>A0A0M3RA16_9BACI</name>
<feature type="region of interest" description="Disordered" evidence="1">
    <location>
        <begin position="1"/>
        <end position="25"/>
    </location>
</feature>
<accession>A0A0M3RA16</accession>
<evidence type="ECO:0000313" key="3">
    <source>
        <dbReference type="Proteomes" id="UP000067625"/>
    </source>
</evidence>
<sequence length="59" mass="6735">MKGRQNKRKIAGISEGSPEYEKDRQKMRKIAEISKNCRKIISVAGISERSPEKEESLKS</sequence>
<keyword evidence="3" id="KW-1185">Reference proteome</keyword>
<reference evidence="2 3" key="2">
    <citation type="journal article" date="2016" name="Int. J. Syst. Evol. Microbiol.">
        <title>Bacillus gobiensis sp. nov., isolated from a soil sample.</title>
        <authorList>
            <person name="Liu B."/>
            <person name="Liu G.H."/>
            <person name="Cetin S."/>
            <person name="Schumann P."/>
            <person name="Pan Z.Z."/>
            <person name="Chen Q.Q."/>
        </authorList>
    </citation>
    <scope>NUCLEOTIDE SEQUENCE [LARGE SCALE GENOMIC DNA]</scope>
    <source>
        <strain evidence="2 3">FJAT-4402</strain>
    </source>
</reference>
<evidence type="ECO:0000256" key="1">
    <source>
        <dbReference type="SAM" id="MobiDB-lite"/>
    </source>
</evidence>
<feature type="compositionally biased region" description="Basic residues" evidence="1">
    <location>
        <begin position="1"/>
        <end position="10"/>
    </location>
</feature>
<organism evidence="2 3">
    <name type="scientific">Bacillus gobiensis</name>
    <dbReference type="NCBI Taxonomy" id="1441095"/>
    <lineage>
        <taxon>Bacteria</taxon>
        <taxon>Bacillati</taxon>
        <taxon>Bacillota</taxon>
        <taxon>Bacilli</taxon>
        <taxon>Bacillales</taxon>
        <taxon>Bacillaceae</taxon>
        <taxon>Bacillus</taxon>
    </lineage>
</organism>
<dbReference type="Proteomes" id="UP000067625">
    <property type="component" value="Chromosome"/>
</dbReference>
<dbReference type="EMBL" id="CP012600">
    <property type="protein sequence ID" value="ALC82402.1"/>
    <property type="molecule type" value="Genomic_DNA"/>
</dbReference>
<evidence type="ECO:0000313" key="2">
    <source>
        <dbReference type="EMBL" id="ALC82402.1"/>
    </source>
</evidence>
<dbReference type="AlphaFoldDB" id="A0A0M3RA16"/>
<protein>
    <submittedName>
        <fullName evidence="2">Uncharacterized protein</fullName>
    </submittedName>
</protein>
<proteinExistence type="predicted"/>
<reference evidence="3" key="1">
    <citation type="submission" date="2015-08" db="EMBL/GenBank/DDBJ databases">
        <title>Genome sequencing project for genomic taxonomy and phylogenomics of Bacillus-like bacteria.</title>
        <authorList>
            <person name="Liu B."/>
            <person name="Wang J."/>
            <person name="Zhu Y."/>
            <person name="Liu G."/>
            <person name="Chen Q."/>
            <person name="Chen Z."/>
            <person name="Lan J."/>
            <person name="Che J."/>
            <person name="Ge C."/>
            <person name="Shi H."/>
            <person name="Pan Z."/>
            <person name="Liu X."/>
        </authorList>
    </citation>
    <scope>NUCLEOTIDE SEQUENCE [LARGE SCALE GENOMIC DNA]</scope>
    <source>
        <strain evidence="3">FJAT-4402</strain>
    </source>
</reference>